<evidence type="ECO:0008006" key="3">
    <source>
        <dbReference type="Google" id="ProtNLM"/>
    </source>
</evidence>
<organism evidence="1 2">
    <name type="scientific">Serinibacter arcticus</name>
    <dbReference type="NCBI Taxonomy" id="1655435"/>
    <lineage>
        <taxon>Bacteria</taxon>
        <taxon>Bacillati</taxon>
        <taxon>Actinomycetota</taxon>
        <taxon>Actinomycetes</taxon>
        <taxon>Micrococcales</taxon>
        <taxon>Beutenbergiaceae</taxon>
        <taxon>Serinibacter</taxon>
    </lineage>
</organism>
<sequence length="261" mass="27559">MAPPPPSAPNDGADPGARYAGLDLAWSARNASGIAVVDAAGRLLESSTVGSDDDVAAWLAPHLDHLAVVAIDAPLIVRNPAGSRPVERELTRAFRHADAGTYPSNRANPLFDPPRAATLADRFAWRATAERPDPSGLTRGAAVAVETYPHPAMVALFGLDRVIPYKPRPSRSLDDRRTALATLMTHLAAIPALGLAAAPPWPRLVEAHARAARAVDLKRLEDELDGIFCAHLAWLWGTGSTALVAWGDDIDGFIVAPPAPA</sequence>
<keyword evidence="2" id="KW-1185">Reference proteome</keyword>
<dbReference type="InterPro" id="IPR007362">
    <property type="entry name" value="DUF429"/>
</dbReference>
<dbReference type="Proteomes" id="UP000297318">
    <property type="component" value="Unassembled WGS sequence"/>
</dbReference>
<dbReference type="OrthoDB" id="9801824at2"/>
<reference evidence="1 2" key="1">
    <citation type="submission" date="2018-11" db="EMBL/GenBank/DDBJ databases">
        <title>Complete genome sequencing of the Actinobacteria Serinibacter sp. K3-2.</title>
        <authorList>
            <person name="Rakitin A.L."/>
            <person name="Beletsky A.V."/>
            <person name="Mardanov A.V."/>
            <person name="Ravin N.V."/>
            <person name="Gromova A.S."/>
            <person name="Filippova S.N."/>
            <person name="Gal'Chenko V.F."/>
        </authorList>
    </citation>
    <scope>NUCLEOTIDE SEQUENCE [LARGE SCALE GENOMIC DNA]</scope>
    <source>
        <strain evidence="1 2">K3-2</strain>
    </source>
</reference>
<comment type="caution">
    <text evidence="1">The sequence shown here is derived from an EMBL/GenBank/DDBJ whole genome shotgun (WGS) entry which is preliminary data.</text>
</comment>
<protein>
    <recommendedName>
        <fullName evidence="3">DUF429 domain-containing protein</fullName>
    </recommendedName>
</protein>
<dbReference type="InterPro" id="IPR008306">
    <property type="entry name" value="UCP018008"/>
</dbReference>
<dbReference type="RefSeq" id="WP_135849215.1">
    <property type="nucleotide sequence ID" value="NZ_RHPJ01000002.1"/>
</dbReference>
<evidence type="ECO:0000313" key="1">
    <source>
        <dbReference type="EMBL" id="TGO05167.1"/>
    </source>
</evidence>
<name>A0A4Z1E618_9MICO</name>
<proteinExistence type="predicted"/>
<dbReference type="Pfam" id="PF04250">
    <property type="entry name" value="DUF429"/>
    <property type="match status" value="1"/>
</dbReference>
<dbReference type="PIRSF" id="PIRSF018008">
    <property type="entry name" value="UCP018008"/>
    <property type="match status" value="1"/>
</dbReference>
<evidence type="ECO:0000313" key="2">
    <source>
        <dbReference type="Proteomes" id="UP000297318"/>
    </source>
</evidence>
<dbReference type="AlphaFoldDB" id="A0A4Z1E618"/>
<accession>A0A4Z1E618</accession>
<gene>
    <name evidence="1" type="ORF">SERN_1171</name>
</gene>
<dbReference type="EMBL" id="RHPJ01000002">
    <property type="protein sequence ID" value="TGO05167.1"/>
    <property type="molecule type" value="Genomic_DNA"/>
</dbReference>